<evidence type="ECO:0000313" key="2">
    <source>
        <dbReference type="Proteomes" id="UP000287651"/>
    </source>
</evidence>
<dbReference type="PANTHER" id="PTHR47523">
    <property type="entry name" value="F21O3.11 PROTEIN"/>
    <property type="match status" value="1"/>
</dbReference>
<evidence type="ECO:0000313" key="1">
    <source>
        <dbReference type="EMBL" id="RRT76722.1"/>
    </source>
</evidence>
<protein>
    <submittedName>
        <fullName evidence="1">Uncharacterized protein</fullName>
    </submittedName>
</protein>
<name>A0A427AKP3_ENSVE</name>
<comment type="caution">
    <text evidence="1">The sequence shown here is derived from an EMBL/GenBank/DDBJ whole genome shotgun (WGS) entry which is preliminary data.</text>
</comment>
<dbReference type="AlphaFoldDB" id="A0A427AKP3"/>
<proteinExistence type="predicted"/>
<reference evidence="1 2" key="1">
    <citation type="journal article" date="2014" name="Agronomy (Basel)">
        <title>A Draft Genome Sequence for Ensete ventricosum, the Drought-Tolerant Tree Against Hunger.</title>
        <authorList>
            <person name="Harrison J."/>
            <person name="Moore K.A."/>
            <person name="Paszkiewicz K."/>
            <person name="Jones T."/>
            <person name="Grant M."/>
            <person name="Ambacheew D."/>
            <person name="Muzemil S."/>
            <person name="Studholme D.J."/>
        </authorList>
    </citation>
    <scope>NUCLEOTIDE SEQUENCE [LARGE SCALE GENOMIC DNA]</scope>
</reference>
<accession>A0A427AKP3</accession>
<dbReference type="Proteomes" id="UP000287651">
    <property type="component" value="Unassembled WGS sequence"/>
</dbReference>
<organism evidence="1 2">
    <name type="scientific">Ensete ventricosum</name>
    <name type="common">Abyssinian banana</name>
    <name type="synonym">Musa ensete</name>
    <dbReference type="NCBI Taxonomy" id="4639"/>
    <lineage>
        <taxon>Eukaryota</taxon>
        <taxon>Viridiplantae</taxon>
        <taxon>Streptophyta</taxon>
        <taxon>Embryophyta</taxon>
        <taxon>Tracheophyta</taxon>
        <taxon>Spermatophyta</taxon>
        <taxon>Magnoliopsida</taxon>
        <taxon>Liliopsida</taxon>
        <taxon>Zingiberales</taxon>
        <taxon>Musaceae</taxon>
        <taxon>Ensete</taxon>
    </lineage>
</organism>
<dbReference type="EMBL" id="AMZH03002117">
    <property type="protein sequence ID" value="RRT76722.1"/>
    <property type="molecule type" value="Genomic_DNA"/>
</dbReference>
<gene>
    <name evidence="1" type="ORF">B296_00013478</name>
</gene>
<sequence>MPSRSPVISPRPALFLCLAATPSSRPSHRMVSLRTRMESWIREQTARVGISWPPSMPPQWRWPPWRGRRDRREQEKALREEFERQRLQLNDLCRAVKVDSVADLQEILCSMVLSECVYKVVPLLHYCFFFFLNLPFVKNQECL</sequence>
<dbReference type="PANTHER" id="PTHR47523:SF1">
    <property type="entry name" value="F21O3.11 PROTEIN"/>
    <property type="match status" value="1"/>
</dbReference>